<organism evidence="6 7">
    <name type="scientific">Acidocella aminolytica 101 = DSM 11237</name>
    <dbReference type="NCBI Taxonomy" id="1120923"/>
    <lineage>
        <taxon>Bacteria</taxon>
        <taxon>Pseudomonadati</taxon>
        <taxon>Pseudomonadota</taxon>
        <taxon>Alphaproteobacteria</taxon>
        <taxon>Acetobacterales</taxon>
        <taxon>Acidocellaceae</taxon>
        <taxon>Acidocella</taxon>
    </lineage>
</organism>
<keyword evidence="7" id="KW-1185">Reference proteome</keyword>
<dbReference type="InterPro" id="IPR027477">
    <property type="entry name" value="Succ_DH/fumarate_Rdtase_cat_sf"/>
</dbReference>
<proteinExistence type="predicted"/>
<evidence type="ECO:0000256" key="2">
    <source>
        <dbReference type="ARBA" id="ARBA00022630"/>
    </source>
</evidence>
<dbReference type="STRING" id="1120923.SAMN02746095_02672"/>
<dbReference type="Gene3D" id="3.50.50.60">
    <property type="entry name" value="FAD/NAD(P)-binding domain"/>
    <property type="match status" value="2"/>
</dbReference>
<dbReference type="InterPro" id="IPR003953">
    <property type="entry name" value="FAD-dep_OxRdtase_2_FAD-bd"/>
</dbReference>
<keyword evidence="2" id="KW-0285">Flavoprotein</keyword>
<keyword evidence="4" id="KW-0560">Oxidoreductase</keyword>
<dbReference type="PANTHER" id="PTHR43400:SF10">
    <property type="entry name" value="3-OXOSTEROID 1-DEHYDROGENASE"/>
    <property type="match status" value="1"/>
</dbReference>
<dbReference type="EMBL" id="BANC01000023">
    <property type="protein sequence ID" value="GAN79591.1"/>
    <property type="molecule type" value="Genomic_DNA"/>
</dbReference>
<dbReference type="SUPFAM" id="SSF51905">
    <property type="entry name" value="FAD/NAD(P)-binding domain"/>
    <property type="match status" value="1"/>
</dbReference>
<evidence type="ECO:0000256" key="1">
    <source>
        <dbReference type="ARBA" id="ARBA00001974"/>
    </source>
</evidence>
<evidence type="ECO:0000313" key="7">
    <source>
        <dbReference type="Proteomes" id="UP000032668"/>
    </source>
</evidence>
<sequence>MKSAYDVIVLGSGGAGMAACLFARLNGLSTLLVERTEYLGGTTAFSAATAWVPGSLLAASVGAPPDDITQARTFLNETVGNHSNATMRDAFLHWGPQAIARLQGETQVQFRARPLHPDYIQDAPGATLRGRALEPLPFDGRKLGKRLDLIRPPIPEFTILGGLMIDRDDIAHLLKMTKTSESFLYAAKLIGRYGIDRLTHKRGTRLVMGNALIGRLLSSLDATGADIVTQTETETLLNENGRITGVRLRQNSRVLDIIAQRGVVMATGGFNRHPTRRAEMLLQPTAAYSPSAPGHTGEIHDLALSLGAHYGEGAMDNAFWAPVSIRRRADGTTAVFPHFVLDRGKPGTISVNAAGRRFVNESTSYHLFTRAMYESNKTVPTIPAFLIADAEALRKYGLGMVRPGGRRLKPFLDDGYLVEAPTLSALADKLDINAAGLEESVKRMNEFARTGVDTEFGRGSTDYHRVNGDATHGPNPNIGPITAAPFYAVRLLPGDIGAATGMVTNAYAQVMKRDGTPIPSLYAVGNDMQSVMGGVYPGPGITVGPGLAFAYAAATHLTGSL</sequence>
<dbReference type="Pfam" id="PF00890">
    <property type="entry name" value="FAD_binding_2"/>
    <property type="match status" value="1"/>
</dbReference>
<dbReference type="PROSITE" id="PS51257">
    <property type="entry name" value="PROKAR_LIPOPROTEIN"/>
    <property type="match status" value="1"/>
</dbReference>
<dbReference type="OrthoDB" id="3178130at2"/>
<dbReference type="SUPFAM" id="SSF56425">
    <property type="entry name" value="Succinate dehydrogenase/fumarate reductase flavoprotein, catalytic domain"/>
    <property type="match status" value="1"/>
</dbReference>
<dbReference type="GO" id="GO:0008202">
    <property type="term" value="P:steroid metabolic process"/>
    <property type="evidence" value="ECO:0007669"/>
    <property type="project" value="UniProtKB-ARBA"/>
</dbReference>
<dbReference type="PANTHER" id="PTHR43400">
    <property type="entry name" value="FUMARATE REDUCTASE"/>
    <property type="match status" value="1"/>
</dbReference>
<dbReference type="InterPro" id="IPR050315">
    <property type="entry name" value="FAD-oxidoreductase_2"/>
</dbReference>
<dbReference type="NCBIfam" id="NF009477">
    <property type="entry name" value="PRK12843.1"/>
    <property type="match status" value="1"/>
</dbReference>
<evidence type="ECO:0000259" key="5">
    <source>
        <dbReference type="Pfam" id="PF00890"/>
    </source>
</evidence>
<comment type="caution">
    <text evidence="6">The sequence shown here is derived from an EMBL/GenBank/DDBJ whole genome shotgun (WGS) entry which is preliminary data.</text>
</comment>
<accession>A0A0D6PE14</accession>
<dbReference type="GO" id="GO:0016491">
    <property type="term" value="F:oxidoreductase activity"/>
    <property type="evidence" value="ECO:0007669"/>
    <property type="project" value="UniProtKB-KW"/>
</dbReference>
<dbReference type="RefSeq" id="WP_048878035.1">
    <property type="nucleotide sequence ID" value="NZ_BANC01000023.1"/>
</dbReference>
<reference evidence="6 7" key="1">
    <citation type="submission" date="2012-11" db="EMBL/GenBank/DDBJ databases">
        <title>Whole genome sequence of Acidocella aminolytica 101 = DSM 11237.</title>
        <authorList>
            <person name="Azuma Y."/>
            <person name="Higashiura N."/>
            <person name="Hirakawa H."/>
            <person name="Matsushita K."/>
        </authorList>
    </citation>
    <scope>NUCLEOTIDE SEQUENCE [LARGE SCALE GENOMIC DNA]</scope>
    <source>
        <strain evidence="7">101 / DSM 11237</strain>
    </source>
</reference>
<comment type="cofactor">
    <cofactor evidence="1">
        <name>FAD</name>
        <dbReference type="ChEBI" id="CHEBI:57692"/>
    </cofactor>
</comment>
<dbReference type="Proteomes" id="UP000032668">
    <property type="component" value="Unassembled WGS sequence"/>
</dbReference>
<feature type="domain" description="FAD-dependent oxidoreductase 2 FAD-binding" evidence="5">
    <location>
        <begin position="6"/>
        <end position="543"/>
    </location>
</feature>
<dbReference type="InterPro" id="IPR036188">
    <property type="entry name" value="FAD/NAD-bd_sf"/>
</dbReference>
<name>A0A0D6PE14_9PROT</name>
<evidence type="ECO:0000256" key="4">
    <source>
        <dbReference type="ARBA" id="ARBA00023002"/>
    </source>
</evidence>
<dbReference type="AlphaFoldDB" id="A0A0D6PE14"/>
<protein>
    <submittedName>
        <fullName evidence="6">FAD binding dehydrogenase</fullName>
    </submittedName>
</protein>
<gene>
    <name evidence="6" type="ORF">Aam_023_042</name>
</gene>
<evidence type="ECO:0000313" key="6">
    <source>
        <dbReference type="EMBL" id="GAN79591.1"/>
    </source>
</evidence>
<evidence type="ECO:0000256" key="3">
    <source>
        <dbReference type="ARBA" id="ARBA00022827"/>
    </source>
</evidence>
<keyword evidence="3" id="KW-0274">FAD</keyword>